<dbReference type="Proteomes" id="UP001144805">
    <property type="component" value="Unassembled WGS sequence"/>
</dbReference>
<comment type="caution">
    <text evidence="2">The sequence shown here is derived from an EMBL/GenBank/DDBJ whole genome shotgun (WGS) entry which is preliminary data.</text>
</comment>
<keyword evidence="1" id="KW-0472">Membrane</keyword>
<feature type="transmembrane region" description="Helical" evidence="1">
    <location>
        <begin position="106"/>
        <end position="124"/>
    </location>
</feature>
<proteinExistence type="predicted"/>
<feature type="transmembrane region" description="Helical" evidence="1">
    <location>
        <begin position="7"/>
        <end position="32"/>
    </location>
</feature>
<name>A0A9X3IJ42_9HYPH</name>
<sequence>MLTFLRILFVIPLGLIAAIIAAIVVYLGSFGFFETDSWVGPGGDITAIIEPVIVVVAGITRFAVLPFLVGIVIAEIFALRSVILWSLFGGAIGLGIFLSANSTEFAVLPPLAAGLVAGFAYWVVAGHGSGTIVRAVPERAVSGPPAPPTSPEPE</sequence>
<feature type="transmembrane region" description="Helical" evidence="1">
    <location>
        <begin position="81"/>
        <end position="100"/>
    </location>
</feature>
<protein>
    <submittedName>
        <fullName evidence="2">Uncharacterized protein</fullName>
    </submittedName>
</protein>
<dbReference type="EMBL" id="JAPKNK010000001">
    <property type="protein sequence ID" value="MCX5568159.1"/>
    <property type="molecule type" value="Genomic_DNA"/>
</dbReference>
<reference evidence="2" key="1">
    <citation type="submission" date="2022-11" db="EMBL/GenBank/DDBJ databases">
        <title>Biodiversity and phylogenetic relationships of bacteria.</title>
        <authorList>
            <person name="Machado R.A.R."/>
            <person name="Bhat A."/>
            <person name="Loulou A."/>
            <person name="Kallel S."/>
        </authorList>
    </citation>
    <scope>NUCLEOTIDE SEQUENCE</scope>
    <source>
        <strain evidence="2">K-TC2</strain>
    </source>
</reference>
<evidence type="ECO:0000256" key="1">
    <source>
        <dbReference type="SAM" id="Phobius"/>
    </source>
</evidence>
<dbReference type="RefSeq" id="WP_266337116.1">
    <property type="nucleotide sequence ID" value="NZ_JAPKNK010000001.1"/>
</dbReference>
<evidence type="ECO:0000313" key="2">
    <source>
        <dbReference type="EMBL" id="MCX5568159.1"/>
    </source>
</evidence>
<accession>A0A9X3IJ42</accession>
<keyword evidence="1" id="KW-1133">Transmembrane helix</keyword>
<evidence type="ECO:0000313" key="3">
    <source>
        <dbReference type="Proteomes" id="UP001144805"/>
    </source>
</evidence>
<feature type="transmembrane region" description="Helical" evidence="1">
    <location>
        <begin position="52"/>
        <end position="74"/>
    </location>
</feature>
<keyword evidence="1" id="KW-0812">Transmembrane</keyword>
<dbReference type="AlphaFoldDB" id="A0A9X3IJ42"/>
<keyword evidence="3" id="KW-1185">Reference proteome</keyword>
<organism evidence="2 3">
    <name type="scientific">Kaistia nematophila</name>
    <dbReference type="NCBI Taxonomy" id="2994654"/>
    <lineage>
        <taxon>Bacteria</taxon>
        <taxon>Pseudomonadati</taxon>
        <taxon>Pseudomonadota</taxon>
        <taxon>Alphaproteobacteria</taxon>
        <taxon>Hyphomicrobiales</taxon>
        <taxon>Kaistiaceae</taxon>
        <taxon>Kaistia</taxon>
    </lineage>
</organism>
<gene>
    <name evidence="2" type="ORF">OSH07_03025</name>
</gene>